<accession>A0A0L0W6S9</accession>
<reference evidence="2" key="1">
    <citation type="submission" date="2015-07" db="EMBL/GenBank/DDBJ databases">
        <title>Draft genome sequence of the purine-degrading Gottschalkia purinilyticum DSM 1384 (formerly Clostridium purinilyticum).</title>
        <authorList>
            <person name="Poehlein A."/>
            <person name="Schiel-Bengelsdorf B."/>
            <person name="Bengelsdorf F.R."/>
            <person name="Daniel R."/>
            <person name="Duerre P."/>
        </authorList>
    </citation>
    <scope>NUCLEOTIDE SEQUENCE [LARGE SCALE GENOMIC DNA]</scope>
    <source>
        <strain evidence="2">DSM 1384</strain>
    </source>
</reference>
<proteinExistence type="predicted"/>
<dbReference type="RefSeq" id="WP_050378757.1">
    <property type="nucleotide sequence ID" value="NZ_LGSS01000022.1"/>
</dbReference>
<evidence type="ECO:0008006" key="3">
    <source>
        <dbReference type="Google" id="ProtNLM"/>
    </source>
</evidence>
<dbReference type="EMBL" id="LGSS01000022">
    <property type="protein sequence ID" value="KNF07176.1"/>
    <property type="molecule type" value="Genomic_DNA"/>
</dbReference>
<sequence length="140" mass="16411">MSIFPFIEPPTEIVTKSQELPLFREYAWDFEKNIPLISDGKLKELEGNEALKVWIYKTLKTERYRYLGYSWDYGHELDNIIGSTFSKKAQESEAKRYIQEALSINPYIKGVSDIVVKFEEDKLYIELTIQTIYGEVDIVV</sequence>
<protein>
    <recommendedName>
        <fullName evidence="3">Phage protein XkdS</fullName>
    </recommendedName>
</protein>
<dbReference type="Pfam" id="PF10934">
    <property type="entry name" value="Sheath_initiator"/>
    <property type="match status" value="1"/>
</dbReference>
<comment type="caution">
    <text evidence="1">The sequence shown here is derived from an EMBL/GenBank/DDBJ whole genome shotgun (WGS) entry which is preliminary data.</text>
</comment>
<dbReference type="Proteomes" id="UP000037267">
    <property type="component" value="Unassembled WGS sequence"/>
</dbReference>
<dbReference type="STRING" id="1503.CLPU_22c00280"/>
<evidence type="ECO:0000313" key="2">
    <source>
        <dbReference type="Proteomes" id="UP000037267"/>
    </source>
</evidence>
<keyword evidence="2" id="KW-1185">Reference proteome</keyword>
<dbReference type="OrthoDB" id="89089at2"/>
<name>A0A0L0W6S9_GOTPU</name>
<dbReference type="InterPro" id="IPR020288">
    <property type="entry name" value="Sheath_initiator"/>
</dbReference>
<organism evidence="1 2">
    <name type="scientific">Gottschalkia purinilytica</name>
    <name type="common">Clostridium purinilyticum</name>
    <dbReference type="NCBI Taxonomy" id="1503"/>
    <lineage>
        <taxon>Bacteria</taxon>
        <taxon>Bacillati</taxon>
        <taxon>Bacillota</taxon>
        <taxon>Tissierellia</taxon>
        <taxon>Tissierellales</taxon>
        <taxon>Gottschalkiaceae</taxon>
        <taxon>Gottschalkia</taxon>
    </lineage>
</organism>
<gene>
    <name evidence="1" type="ORF">CLPU_22c00280</name>
</gene>
<evidence type="ECO:0000313" key="1">
    <source>
        <dbReference type="EMBL" id="KNF07176.1"/>
    </source>
</evidence>
<dbReference type="AlphaFoldDB" id="A0A0L0W6S9"/>